<proteinExistence type="predicted"/>
<evidence type="ECO:0000313" key="1">
    <source>
        <dbReference type="EMBL" id="SFU50001.1"/>
    </source>
</evidence>
<name>A0A1I7GNT2_9FLAO</name>
<reference evidence="1 2" key="1">
    <citation type="submission" date="2016-10" db="EMBL/GenBank/DDBJ databases">
        <authorList>
            <person name="de Groot N.N."/>
        </authorList>
    </citation>
    <scope>NUCLEOTIDE SEQUENCE [LARGE SCALE GENOMIC DNA]</scope>
    <source>
        <strain evidence="1 2">CGMCC 1.12333</strain>
    </source>
</reference>
<keyword evidence="2" id="KW-1185">Reference proteome</keyword>
<organism evidence="1 2">
    <name type="scientific">Pustulibacterium marinum</name>
    <dbReference type="NCBI Taxonomy" id="1224947"/>
    <lineage>
        <taxon>Bacteria</taxon>
        <taxon>Pseudomonadati</taxon>
        <taxon>Bacteroidota</taxon>
        <taxon>Flavobacteriia</taxon>
        <taxon>Flavobacteriales</taxon>
        <taxon>Flavobacteriaceae</taxon>
        <taxon>Pustulibacterium</taxon>
    </lineage>
</organism>
<protein>
    <submittedName>
        <fullName evidence="1">Uncharacterized protein</fullName>
    </submittedName>
</protein>
<gene>
    <name evidence="1" type="ORF">SAMN05216480_105117</name>
</gene>
<dbReference type="Proteomes" id="UP000199138">
    <property type="component" value="Unassembled WGS sequence"/>
</dbReference>
<dbReference type="STRING" id="1224947.SAMN05216480_105117"/>
<dbReference type="AlphaFoldDB" id="A0A1I7GNT2"/>
<evidence type="ECO:0000313" key="2">
    <source>
        <dbReference type="Proteomes" id="UP000199138"/>
    </source>
</evidence>
<dbReference type="EMBL" id="FPBK01000005">
    <property type="protein sequence ID" value="SFU50001.1"/>
    <property type="molecule type" value="Genomic_DNA"/>
</dbReference>
<sequence>MKANSCRFGDFFKKLIRVFFYLEIKATLAISITKENDSNNLFLEPFLFLLLLWK</sequence>
<accession>A0A1I7GNT2</accession>